<evidence type="ECO:0000313" key="4">
    <source>
        <dbReference type="Proteomes" id="UP000217182"/>
    </source>
</evidence>
<dbReference type="Proteomes" id="UP000217182">
    <property type="component" value="Chromosome"/>
</dbReference>
<dbReference type="OrthoDB" id="5579595at2"/>
<dbReference type="KEGG" id="gqu:AWC35_19385"/>
<keyword evidence="4" id="KW-1185">Reference proteome</keyword>
<dbReference type="InterPro" id="IPR021069">
    <property type="entry name" value="ImpA_C"/>
</dbReference>
<dbReference type="InterPro" id="IPR010657">
    <property type="entry name" value="ImpA_N"/>
</dbReference>
<dbReference type="PANTHER" id="PTHR37024:SF5">
    <property type="entry name" value="IMPA N-TERMINAL DOMAIN-CONTAINING PROTEIN"/>
    <property type="match status" value="1"/>
</dbReference>
<organism evidence="3 4">
    <name type="scientific">Gibbsiella quercinecans</name>
    <dbReference type="NCBI Taxonomy" id="929813"/>
    <lineage>
        <taxon>Bacteria</taxon>
        <taxon>Pseudomonadati</taxon>
        <taxon>Pseudomonadota</taxon>
        <taxon>Gammaproteobacteria</taxon>
        <taxon>Enterobacterales</taxon>
        <taxon>Yersiniaceae</taxon>
        <taxon>Gibbsiella</taxon>
    </lineage>
</organism>
<evidence type="ECO:0000259" key="2">
    <source>
        <dbReference type="Pfam" id="PF12486"/>
    </source>
</evidence>
<evidence type="ECO:0000313" key="3">
    <source>
        <dbReference type="EMBL" id="ATA21324.1"/>
    </source>
</evidence>
<dbReference type="RefSeq" id="WP_095847911.1">
    <property type="nucleotide sequence ID" value="NZ_CP014136.1"/>
</dbReference>
<name>A0A250B571_9GAMM</name>
<evidence type="ECO:0000259" key="1">
    <source>
        <dbReference type="Pfam" id="PF06812"/>
    </source>
</evidence>
<sequence length="450" mass="49655">MTHTSERHLRTGDDPRTFADYVLLRDELNKLVHPARPDVNWHYAEKLCLSLFEHNGIELQTAAWYTLARTQIAGLTGLNEGLSILEALITRQWGSLWPQPVHARIEILFSLNKRLQQLLRTMTLIYADLGALYQAEKHLATVGEALQRLELRHQAGLDVLRQLLHTAAVRLENSDAGTAASPPVVLAPTAVMPGENAQAEAPRWVYVVQPAPEPRINVAPARPVKPWKPFAAGVLVTLIVGAIALWGAHRLAENPVQKVLMATVAPLPAALPDDALKAMQQTAPGFDPVWLAQAQRQLELLPTLSPAWLWDYGSGLVHQAQRLWPNQPETAALTRQWQQQLAVAAALPASLDGWHQGMAQLQQLAHRLNGLDEKKGKYMTVSELKSQVFSITQALNRTVPAEEQLRQLAAQPANSPESAALRAQTELHLKQLMAGFTLQAQEAQQSAPLP</sequence>
<dbReference type="EMBL" id="CP014136">
    <property type="protein sequence ID" value="ATA21324.1"/>
    <property type="molecule type" value="Genomic_DNA"/>
</dbReference>
<proteinExistence type="predicted"/>
<evidence type="ECO:0008006" key="5">
    <source>
        <dbReference type="Google" id="ProtNLM"/>
    </source>
</evidence>
<gene>
    <name evidence="3" type="ORF">AWC35_19385</name>
</gene>
<accession>A0A250B571</accession>
<feature type="domain" description="ImpA C-terminal" evidence="2">
    <location>
        <begin position="295"/>
        <end position="435"/>
    </location>
</feature>
<dbReference type="AlphaFoldDB" id="A0A250B571"/>
<dbReference type="Pfam" id="PF12486">
    <property type="entry name" value="VasL"/>
    <property type="match status" value="1"/>
</dbReference>
<protein>
    <recommendedName>
        <fullName evidence="5">Type VI secretion protein ImpA</fullName>
    </recommendedName>
</protein>
<reference evidence="3 4" key="1">
    <citation type="submission" date="2016-01" db="EMBL/GenBank/DDBJ databases">
        <authorList>
            <person name="Oliw E.H."/>
        </authorList>
    </citation>
    <scope>NUCLEOTIDE SEQUENCE [LARGE SCALE GENOMIC DNA]</scope>
    <source>
        <strain evidence="3 4">FRB97</strain>
    </source>
</reference>
<feature type="domain" description="ImpA N-terminal" evidence="1">
    <location>
        <begin position="11"/>
        <end position="112"/>
    </location>
</feature>
<dbReference type="PANTHER" id="PTHR37024">
    <property type="entry name" value="TYPE VI SECRETION SYSTEM DUF2094 AND IMPA-RELATED DOMAIN PROTEIN"/>
    <property type="match status" value="1"/>
</dbReference>
<dbReference type="Pfam" id="PF06812">
    <property type="entry name" value="ImpA_N"/>
    <property type="match status" value="1"/>
</dbReference>